<dbReference type="InterPro" id="IPR037673">
    <property type="entry name" value="MSC/AndL"/>
</dbReference>
<evidence type="ECO:0000256" key="5">
    <source>
        <dbReference type="SAM" id="MobiDB-lite"/>
    </source>
</evidence>
<keyword evidence="8" id="KW-1185">Reference proteome</keyword>
<feature type="transmembrane region" description="Helical" evidence="6">
    <location>
        <begin position="155"/>
        <end position="176"/>
    </location>
</feature>
<organism evidence="7 8">
    <name type="scientific">Prymnesium parvum</name>
    <name type="common">Toxic golden alga</name>
    <dbReference type="NCBI Taxonomy" id="97485"/>
    <lineage>
        <taxon>Eukaryota</taxon>
        <taxon>Haptista</taxon>
        <taxon>Haptophyta</taxon>
        <taxon>Prymnesiophyceae</taxon>
        <taxon>Prymnesiales</taxon>
        <taxon>Prymnesiaceae</taxon>
        <taxon>Prymnesium</taxon>
    </lineage>
</organism>
<feature type="region of interest" description="Disordered" evidence="5">
    <location>
        <begin position="302"/>
        <end position="357"/>
    </location>
</feature>
<dbReference type="Pfam" id="PF01741">
    <property type="entry name" value="MscL"/>
    <property type="match status" value="1"/>
</dbReference>
<accession>A0AB34KBP7</accession>
<dbReference type="GO" id="GO:0008381">
    <property type="term" value="F:mechanosensitive monoatomic ion channel activity"/>
    <property type="evidence" value="ECO:0007669"/>
    <property type="project" value="TreeGrafter"/>
</dbReference>
<evidence type="ECO:0000256" key="2">
    <source>
        <dbReference type="ARBA" id="ARBA00022692"/>
    </source>
</evidence>
<gene>
    <name evidence="7" type="ORF">AB1Y20_001136</name>
</gene>
<evidence type="ECO:0008006" key="9">
    <source>
        <dbReference type="Google" id="ProtNLM"/>
    </source>
</evidence>
<dbReference type="PANTHER" id="PTHR30266">
    <property type="entry name" value="MECHANOSENSITIVE CHANNEL MSCL"/>
    <property type="match status" value="1"/>
</dbReference>
<feature type="compositionally biased region" description="Basic and acidic residues" evidence="5">
    <location>
        <begin position="302"/>
        <end position="313"/>
    </location>
</feature>
<protein>
    <recommendedName>
        <fullName evidence="9">Cation/H+ exchanger domain-containing protein</fullName>
    </recommendedName>
</protein>
<comment type="caution">
    <text evidence="7">The sequence shown here is derived from an EMBL/GenBank/DDBJ whole genome shotgun (WGS) entry which is preliminary data.</text>
</comment>
<dbReference type="Proteomes" id="UP001515480">
    <property type="component" value="Unassembled WGS sequence"/>
</dbReference>
<comment type="subcellular location">
    <subcellularLocation>
        <location evidence="1">Membrane</location>
        <topology evidence="1">Multi-pass membrane protein</topology>
    </subcellularLocation>
</comment>
<keyword evidence="4 6" id="KW-0472">Membrane</keyword>
<dbReference type="PANTHER" id="PTHR30266:SF2">
    <property type="entry name" value="LARGE-CONDUCTANCE MECHANOSENSITIVE CHANNEL"/>
    <property type="match status" value="1"/>
</dbReference>
<dbReference type="InterPro" id="IPR036019">
    <property type="entry name" value="MscL_channel"/>
</dbReference>
<name>A0AB34KBP7_PRYPA</name>
<evidence type="ECO:0000256" key="3">
    <source>
        <dbReference type="ARBA" id="ARBA00022989"/>
    </source>
</evidence>
<keyword evidence="2 6" id="KW-0812">Transmembrane</keyword>
<reference evidence="7 8" key="1">
    <citation type="journal article" date="2024" name="Science">
        <title>Giant polyketide synthase enzymes in the biosynthesis of giant marine polyether toxins.</title>
        <authorList>
            <person name="Fallon T.R."/>
            <person name="Shende V.V."/>
            <person name="Wierzbicki I.H."/>
            <person name="Pendleton A.L."/>
            <person name="Watervoot N.F."/>
            <person name="Auber R.P."/>
            <person name="Gonzalez D.J."/>
            <person name="Wisecaver J.H."/>
            <person name="Moore B.S."/>
        </authorList>
    </citation>
    <scope>NUCLEOTIDE SEQUENCE [LARGE SCALE GENOMIC DNA]</scope>
    <source>
        <strain evidence="7 8">12B1</strain>
    </source>
</reference>
<proteinExistence type="predicted"/>
<sequence length="357" mass="39929">MGEPWTPEPHKAHAAASTHGSSSSRMGSKRHKKKRKKSAFCSLVSMSLSCFQSTLCCLCISFNGVFDILAQDNTREFALAVIIGEAFNQLIVVLVESTVTPLLQTLFSNPADWQMAFISGGVVLTTERVNGSVVEYKSVEEAALSGVKVFDFQSLMNAIFTFTFSMLAVYWLFCILKRVIEIKERAASHVHKIQDAAQKKLREELDALAHAEEDDNTESSPRLSQHDAISSREAGLQLNVSGMEAIVSSEQLKRAVLLVDCCASEEEAMRKLYESDMTVFYMYGEHLRRMLRSRLIMHGQLEDPKRRHEEERQVAQPAPGPFFRMPWSNPAEEKPHTPPILPPPGSSERSSSSFIDT</sequence>
<feature type="compositionally biased region" description="Low complexity" evidence="5">
    <location>
        <begin position="14"/>
        <end position="26"/>
    </location>
</feature>
<dbReference type="EMBL" id="JBGBPQ010000001">
    <property type="protein sequence ID" value="KAL1530221.1"/>
    <property type="molecule type" value="Genomic_DNA"/>
</dbReference>
<evidence type="ECO:0000313" key="7">
    <source>
        <dbReference type="EMBL" id="KAL1530221.1"/>
    </source>
</evidence>
<dbReference type="AlphaFoldDB" id="A0AB34KBP7"/>
<evidence type="ECO:0000256" key="1">
    <source>
        <dbReference type="ARBA" id="ARBA00004141"/>
    </source>
</evidence>
<evidence type="ECO:0000313" key="8">
    <source>
        <dbReference type="Proteomes" id="UP001515480"/>
    </source>
</evidence>
<dbReference type="GO" id="GO:0016020">
    <property type="term" value="C:membrane"/>
    <property type="evidence" value="ECO:0007669"/>
    <property type="project" value="UniProtKB-SubCell"/>
</dbReference>
<dbReference type="Gene3D" id="1.10.1200.120">
    <property type="entry name" value="Large-conductance mechanosensitive channel, MscL, domain 1"/>
    <property type="match status" value="1"/>
</dbReference>
<dbReference type="SUPFAM" id="SSF81330">
    <property type="entry name" value="Gated mechanosensitive channel"/>
    <property type="match status" value="1"/>
</dbReference>
<feature type="compositionally biased region" description="Low complexity" evidence="5">
    <location>
        <begin position="346"/>
        <end position="357"/>
    </location>
</feature>
<evidence type="ECO:0000256" key="4">
    <source>
        <dbReference type="ARBA" id="ARBA00023136"/>
    </source>
</evidence>
<evidence type="ECO:0000256" key="6">
    <source>
        <dbReference type="SAM" id="Phobius"/>
    </source>
</evidence>
<keyword evidence="3 6" id="KW-1133">Transmembrane helix</keyword>
<feature type="transmembrane region" description="Helical" evidence="6">
    <location>
        <begin position="39"/>
        <end position="66"/>
    </location>
</feature>
<feature type="region of interest" description="Disordered" evidence="5">
    <location>
        <begin position="1"/>
        <end position="33"/>
    </location>
</feature>